<dbReference type="AlphaFoldDB" id="A0A0C3JPQ3"/>
<dbReference type="PROSITE" id="PS50850">
    <property type="entry name" value="MFS"/>
    <property type="match status" value="1"/>
</dbReference>
<dbReference type="Gene3D" id="1.20.1250.20">
    <property type="entry name" value="MFS general substrate transporter like domains"/>
    <property type="match status" value="1"/>
</dbReference>
<protein>
    <recommendedName>
        <fullName evidence="6">Major facilitator superfamily (MFS) profile domain-containing protein</fullName>
    </recommendedName>
</protein>
<dbReference type="InParanoid" id="A0A0C3JPQ3"/>
<name>A0A0C3JPQ3_PISTI</name>
<dbReference type="FunCoup" id="A0A0C3JPQ3">
    <property type="interactions" value="33"/>
</dbReference>
<dbReference type="GO" id="GO:0005886">
    <property type="term" value="C:plasma membrane"/>
    <property type="evidence" value="ECO:0007669"/>
    <property type="project" value="TreeGrafter"/>
</dbReference>
<evidence type="ECO:0000313" key="7">
    <source>
        <dbReference type="EMBL" id="KIO11178.1"/>
    </source>
</evidence>
<evidence type="ECO:0000256" key="4">
    <source>
        <dbReference type="ARBA" id="ARBA00023136"/>
    </source>
</evidence>
<feature type="domain" description="Major facilitator superfamily (MFS) profile" evidence="6">
    <location>
        <begin position="1"/>
        <end position="300"/>
    </location>
</feature>
<dbReference type="PANTHER" id="PTHR23508:SF10">
    <property type="entry name" value="CARBOXYLIC ACID TRANSPORTER PROTEIN HOMOLOG"/>
    <property type="match status" value="1"/>
</dbReference>
<feature type="transmembrane region" description="Helical" evidence="5">
    <location>
        <begin position="107"/>
        <end position="125"/>
    </location>
</feature>
<evidence type="ECO:0000313" key="8">
    <source>
        <dbReference type="Proteomes" id="UP000054217"/>
    </source>
</evidence>
<feature type="transmembrane region" description="Helical" evidence="5">
    <location>
        <begin position="174"/>
        <end position="198"/>
    </location>
</feature>
<accession>A0A0C3JPQ3</accession>
<organism evidence="7 8">
    <name type="scientific">Pisolithus tinctorius Marx 270</name>
    <dbReference type="NCBI Taxonomy" id="870435"/>
    <lineage>
        <taxon>Eukaryota</taxon>
        <taxon>Fungi</taxon>
        <taxon>Dikarya</taxon>
        <taxon>Basidiomycota</taxon>
        <taxon>Agaricomycotina</taxon>
        <taxon>Agaricomycetes</taxon>
        <taxon>Agaricomycetidae</taxon>
        <taxon>Boletales</taxon>
        <taxon>Sclerodermatineae</taxon>
        <taxon>Pisolithaceae</taxon>
        <taxon>Pisolithus</taxon>
    </lineage>
</organism>
<comment type="subcellular location">
    <subcellularLocation>
        <location evidence="1">Membrane</location>
        <topology evidence="1">Multi-pass membrane protein</topology>
    </subcellularLocation>
</comment>
<feature type="transmembrane region" description="Helical" evidence="5">
    <location>
        <begin position="145"/>
        <end position="167"/>
    </location>
</feature>
<keyword evidence="3 5" id="KW-1133">Transmembrane helix</keyword>
<keyword evidence="2 5" id="KW-0812">Transmembrane</keyword>
<dbReference type="SUPFAM" id="SSF103473">
    <property type="entry name" value="MFS general substrate transporter"/>
    <property type="match status" value="1"/>
</dbReference>
<evidence type="ECO:0000256" key="1">
    <source>
        <dbReference type="ARBA" id="ARBA00004141"/>
    </source>
</evidence>
<dbReference type="Proteomes" id="UP000054217">
    <property type="component" value="Unassembled WGS sequence"/>
</dbReference>
<feature type="transmembrane region" description="Helical" evidence="5">
    <location>
        <begin position="21"/>
        <end position="42"/>
    </location>
</feature>
<sequence length="355" mass="39416">MDHTGVSKSLQHRRLVLGTTTMADTGFVLAAFVPFVLCWIFGEQKLRMISGFLLGLGAVPPFVLLYECMVSTRHVDLFNQQRRDHCTSLKYADIPTWLSVKRYWKSVLGLSFAWFIYDFIMYPFGIYSSMIMNNITGGSSSLMIVFGWSVVISLFYVPGTVFGTFLIDCFDLKTVMIVGLLLQAIVGFTMGTMCSLLSNHIAIFAVIYGIFLGLGEVGPGSCLHILVAKTSPMAVHRQFYSIATAVGKVGAFIGSWVFPQIVDAFGGSQTAKGNTGPFWIGSGLTILSAVVTFFLVKPITDDGLKAEDKAFFQYLEENGFDVSHIWTWETLTEEVRYNEMVKQQLHDDELAVLPT</sequence>
<proteinExistence type="predicted"/>
<feature type="transmembrane region" description="Helical" evidence="5">
    <location>
        <begin position="278"/>
        <end position="296"/>
    </location>
</feature>
<evidence type="ECO:0000259" key="6">
    <source>
        <dbReference type="PROSITE" id="PS50850"/>
    </source>
</evidence>
<dbReference type="HOGENOM" id="CLU_001265_46_12_1"/>
<dbReference type="InterPro" id="IPR020846">
    <property type="entry name" value="MFS_dom"/>
</dbReference>
<keyword evidence="4 5" id="KW-0472">Membrane</keyword>
<dbReference type="InterPro" id="IPR036259">
    <property type="entry name" value="MFS_trans_sf"/>
</dbReference>
<dbReference type="PANTHER" id="PTHR23508">
    <property type="entry name" value="CARBOXYLIC ACID TRANSPORTER PROTEIN HOMOLOG"/>
    <property type="match status" value="1"/>
</dbReference>
<evidence type="ECO:0000256" key="2">
    <source>
        <dbReference type="ARBA" id="ARBA00022692"/>
    </source>
</evidence>
<keyword evidence="8" id="KW-1185">Reference proteome</keyword>
<dbReference type="InterPro" id="IPR005828">
    <property type="entry name" value="MFS_sugar_transport-like"/>
</dbReference>
<dbReference type="STRING" id="870435.A0A0C3JPQ3"/>
<dbReference type="OrthoDB" id="2686164at2759"/>
<dbReference type="Pfam" id="PF00083">
    <property type="entry name" value="Sugar_tr"/>
    <property type="match status" value="1"/>
</dbReference>
<reference evidence="8" key="2">
    <citation type="submission" date="2015-01" db="EMBL/GenBank/DDBJ databases">
        <title>Evolutionary Origins and Diversification of the Mycorrhizal Mutualists.</title>
        <authorList>
            <consortium name="DOE Joint Genome Institute"/>
            <consortium name="Mycorrhizal Genomics Consortium"/>
            <person name="Kohler A."/>
            <person name="Kuo A."/>
            <person name="Nagy L.G."/>
            <person name="Floudas D."/>
            <person name="Copeland A."/>
            <person name="Barry K.W."/>
            <person name="Cichocki N."/>
            <person name="Veneault-Fourrey C."/>
            <person name="LaButti K."/>
            <person name="Lindquist E.A."/>
            <person name="Lipzen A."/>
            <person name="Lundell T."/>
            <person name="Morin E."/>
            <person name="Murat C."/>
            <person name="Riley R."/>
            <person name="Ohm R."/>
            <person name="Sun H."/>
            <person name="Tunlid A."/>
            <person name="Henrissat B."/>
            <person name="Grigoriev I.V."/>
            <person name="Hibbett D.S."/>
            <person name="Martin F."/>
        </authorList>
    </citation>
    <scope>NUCLEOTIDE SEQUENCE [LARGE SCALE GENOMIC DNA]</scope>
    <source>
        <strain evidence="8">Marx 270</strain>
    </source>
</reference>
<reference evidence="7 8" key="1">
    <citation type="submission" date="2014-04" db="EMBL/GenBank/DDBJ databases">
        <authorList>
            <consortium name="DOE Joint Genome Institute"/>
            <person name="Kuo A."/>
            <person name="Kohler A."/>
            <person name="Costa M.D."/>
            <person name="Nagy L.G."/>
            <person name="Floudas D."/>
            <person name="Copeland A."/>
            <person name="Barry K.W."/>
            <person name="Cichocki N."/>
            <person name="Veneault-Fourrey C."/>
            <person name="LaButti K."/>
            <person name="Lindquist E.A."/>
            <person name="Lipzen A."/>
            <person name="Lundell T."/>
            <person name="Morin E."/>
            <person name="Murat C."/>
            <person name="Sun H."/>
            <person name="Tunlid A."/>
            <person name="Henrissat B."/>
            <person name="Grigoriev I.V."/>
            <person name="Hibbett D.S."/>
            <person name="Martin F."/>
            <person name="Nordberg H.P."/>
            <person name="Cantor M.N."/>
            <person name="Hua S.X."/>
        </authorList>
    </citation>
    <scope>NUCLEOTIDE SEQUENCE [LARGE SCALE GENOMIC DNA]</scope>
    <source>
        <strain evidence="7 8">Marx 270</strain>
    </source>
</reference>
<evidence type="ECO:0000256" key="3">
    <source>
        <dbReference type="ARBA" id="ARBA00022989"/>
    </source>
</evidence>
<dbReference type="EMBL" id="KN831950">
    <property type="protein sequence ID" value="KIO11178.1"/>
    <property type="molecule type" value="Genomic_DNA"/>
</dbReference>
<evidence type="ECO:0000256" key="5">
    <source>
        <dbReference type="SAM" id="Phobius"/>
    </source>
</evidence>
<dbReference type="GO" id="GO:0046943">
    <property type="term" value="F:carboxylic acid transmembrane transporter activity"/>
    <property type="evidence" value="ECO:0007669"/>
    <property type="project" value="TreeGrafter"/>
</dbReference>
<gene>
    <name evidence="7" type="ORF">M404DRAFT_967272</name>
</gene>
<feature type="transmembrane region" description="Helical" evidence="5">
    <location>
        <begin position="204"/>
        <end position="227"/>
    </location>
</feature>
<feature type="transmembrane region" description="Helical" evidence="5">
    <location>
        <begin position="239"/>
        <end position="258"/>
    </location>
</feature>